<sequence length="370" mass="38579">MKKVLLVLSLIVVSSMLFTACAKTAAPEAAAPAAEEAAPAEEAAAPAEEAAAPVAKICQVTDTGGIDDKSFNALAWAGMENAATDFGVEIKYLESQQASDYEVNINAFIEEGCDLIISVGYLLADATAAAATANPDQKFAIIDNGNMDLPNVRGNSTEIDQGTFLAGYLAAAMTKTGKVGTYVGILFPSTQAFMDGYAMGVAYYNSVKGTTVDVLGWDMAEQKGLEAGNFESLDDGRAFGEALMDDGADIIMPVAGPVGLGTLAVMAERNSGLLIGVDSDWSVANPDKTDYVLASAAKKIDVFVYDSIQKVLDGTFTGGEDMVLTLENGGTGLVYGSAWDSQVPDDLKAEIEALKPMIISGEIATLPTRE</sequence>
<dbReference type="PROSITE" id="PS51257">
    <property type="entry name" value="PROKAR_LIPOPROTEIN"/>
    <property type="match status" value="1"/>
</dbReference>
<dbReference type="CDD" id="cd06354">
    <property type="entry name" value="PBP1_PrnA-like"/>
    <property type="match status" value="1"/>
</dbReference>
<accession>A0A347ZV29</accession>
<dbReference type="SUPFAM" id="SSF53822">
    <property type="entry name" value="Periplasmic binding protein-like I"/>
    <property type="match status" value="1"/>
</dbReference>
<evidence type="ECO:0000256" key="1">
    <source>
        <dbReference type="ARBA" id="ARBA00004193"/>
    </source>
</evidence>
<comment type="similarity">
    <text evidence="2">Belongs to the BMP lipoprotein family.</text>
</comment>
<reference evidence="9 10" key="1">
    <citation type="submission" date="2018-08" db="EMBL/GenBank/DDBJ databases">
        <title>Genomic Encyclopedia of Type Strains, Phase IV (KMG-IV): sequencing the most valuable type-strain genomes for metagenomic binning, comparative biology and taxonomic classification.</title>
        <authorList>
            <person name="Goeker M."/>
        </authorList>
    </citation>
    <scope>NUCLEOTIDE SEQUENCE [LARGE SCALE GENOMIC DNA]</scope>
    <source>
        <strain evidence="9 10">DSM 23923</strain>
    </source>
</reference>
<evidence type="ECO:0000313" key="10">
    <source>
        <dbReference type="Proteomes" id="UP000256388"/>
    </source>
</evidence>
<dbReference type="Proteomes" id="UP000256388">
    <property type="component" value="Unassembled WGS sequence"/>
</dbReference>
<gene>
    <name evidence="9" type="ORF">DFR64_0107</name>
</gene>
<evidence type="ECO:0000256" key="4">
    <source>
        <dbReference type="ARBA" id="ARBA00022729"/>
    </source>
</evidence>
<comment type="caution">
    <text evidence="9">The sequence shown here is derived from an EMBL/GenBank/DDBJ whole genome shotgun (WGS) entry which is preliminary data.</text>
</comment>
<feature type="domain" description="ABC transporter substrate-binding protein PnrA-like" evidence="8">
    <location>
        <begin position="59"/>
        <end position="363"/>
    </location>
</feature>
<keyword evidence="10" id="KW-1185">Reference proteome</keyword>
<name>A0A347ZV29_9CHLR</name>
<dbReference type="Pfam" id="PF02608">
    <property type="entry name" value="Bmp"/>
    <property type="match status" value="1"/>
</dbReference>
<keyword evidence="4 7" id="KW-0732">Signal</keyword>
<evidence type="ECO:0000256" key="2">
    <source>
        <dbReference type="ARBA" id="ARBA00008610"/>
    </source>
</evidence>
<dbReference type="InterPro" id="IPR028082">
    <property type="entry name" value="Peripla_BP_I"/>
</dbReference>
<dbReference type="GO" id="GO:0005886">
    <property type="term" value="C:plasma membrane"/>
    <property type="evidence" value="ECO:0007669"/>
    <property type="project" value="UniProtKB-SubCell"/>
</dbReference>
<evidence type="ECO:0000256" key="5">
    <source>
        <dbReference type="ARBA" id="ARBA00023136"/>
    </source>
</evidence>
<feature type="signal peptide" evidence="7">
    <location>
        <begin position="1"/>
        <end position="25"/>
    </location>
</feature>
<dbReference type="PANTHER" id="PTHR34296">
    <property type="entry name" value="TRANSCRIPTIONAL ACTIVATOR PROTEIN MED"/>
    <property type="match status" value="1"/>
</dbReference>
<dbReference type="OrthoDB" id="9784230at2"/>
<dbReference type="EMBL" id="QUMS01000001">
    <property type="protein sequence ID" value="REG10254.1"/>
    <property type="molecule type" value="Genomic_DNA"/>
</dbReference>
<keyword evidence="6" id="KW-0449">Lipoprotein</keyword>
<keyword evidence="3" id="KW-1003">Cell membrane</keyword>
<organism evidence="9 10">
    <name type="scientific">Pelolinea submarina</name>
    <dbReference type="NCBI Taxonomy" id="913107"/>
    <lineage>
        <taxon>Bacteria</taxon>
        <taxon>Bacillati</taxon>
        <taxon>Chloroflexota</taxon>
        <taxon>Anaerolineae</taxon>
        <taxon>Anaerolineales</taxon>
        <taxon>Anaerolineaceae</taxon>
        <taxon>Pelolinea</taxon>
    </lineage>
</organism>
<dbReference type="RefSeq" id="WP_116223446.1">
    <property type="nucleotide sequence ID" value="NZ_AP018437.1"/>
</dbReference>
<dbReference type="Gene3D" id="3.40.50.2300">
    <property type="match status" value="2"/>
</dbReference>
<dbReference type="InterPro" id="IPR050957">
    <property type="entry name" value="BMP_lipoprotein"/>
</dbReference>
<evidence type="ECO:0000259" key="8">
    <source>
        <dbReference type="Pfam" id="PF02608"/>
    </source>
</evidence>
<keyword evidence="5" id="KW-0472">Membrane</keyword>
<dbReference type="PANTHER" id="PTHR34296:SF2">
    <property type="entry name" value="ABC TRANSPORTER GUANOSINE-BINDING PROTEIN NUPN"/>
    <property type="match status" value="1"/>
</dbReference>
<comment type="subcellular location">
    <subcellularLocation>
        <location evidence="1">Cell membrane</location>
        <topology evidence="1">Lipid-anchor</topology>
    </subcellularLocation>
</comment>
<dbReference type="AlphaFoldDB" id="A0A347ZV29"/>
<evidence type="ECO:0000256" key="3">
    <source>
        <dbReference type="ARBA" id="ARBA00022475"/>
    </source>
</evidence>
<evidence type="ECO:0000313" key="9">
    <source>
        <dbReference type="EMBL" id="REG10254.1"/>
    </source>
</evidence>
<evidence type="ECO:0000256" key="7">
    <source>
        <dbReference type="SAM" id="SignalP"/>
    </source>
</evidence>
<evidence type="ECO:0000256" key="6">
    <source>
        <dbReference type="ARBA" id="ARBA00023288"/>
    </source>
</evidence>
<dbReference type="InterPro" id="IPR003760">
    <property type="entry name" value="PnrA-like"/>
</dbReference>
<feature type="chain" id="PRO_5030063656" evidence="7">
    <location>
        <begin position="26"/>
        <end position="370"/>
    </location>
</feature>
<proteinExistence type="inferred from homology"/>
<protein>
    <submittedName>
        <fullName evidence="9">Nucleoside-binding protein</fullName>
    </submittedName>
</protein>